<dbReference type="EMBL" id="JAHHHV010000066">
    <property type="protein sequence ID" value="MBW4466126.1"/>
    <property type="molecule type" value="Genomic_DNA"/>
</dbReference>
<dbReference type="SMART" id="SM00028">
    <property type="entry name" value="TPR"/>
    <property type="match status" value="8"/>
</dbReference>
<dbReference type="InterPro" id="IPR052943">
    <property type="entry name" value="TMTC_O-mannosyl-trnsfr"/>
</dbReference>
<dbReference type="Proteomes" id="UP000707356">
    <property type="component" value="Unassembled WGS sequence"/>
</dbReference>
<sequence>MKLNQSELTYNLGYVLQKQGKLSAAISAYREAIQLSPGLTQARHALAILLGEQGRYQAAIDQFGQVIAQQPDAVRAYNNLACILVSQGQIESAIQAYRQAIELVPDWGIPYENLGKVLEADDPARAAASYRQAIALQPDLLSARYGLGRLMQQQGQLATSIEILNQLLALEPDYSAAHATLGLDYLALGQPASALAHFRQALWPQRPQISAFCDWAMTLQGSDELTLARQACGRFLAALLQPDRQPAARAKPPKRRTVLVMQAPGAQASVTQAPVAQAPVTQQLAQTYLKLGDLLLRYGGEAQIRQAEAYYQQALQLQPQVETYLKLGCCLVQQKRLNAAVMLYRLALADRPDARLNHSLDRILEQQRWPEALCHQQALTNGLGADADEPLTHNPPALAEAADLAAQRSACAGLNCPSCLQKLTERFERCYLGWGVYQVQGCRTRCRITAAPDQSVTEIRQGRAWMTPYQTPWMVANSTGVLTPDGLLLPDLCREYPGQLPDCLHQPLPTRLPQTEAAPIAGSVAVLTGLSGHNYFHWMVDILPRLDLLRQSVHLSEIDWFWINAPQAEFQQATLRALGIPSSKILPADQYPWIQAERLLAPVFPGSLGWVEPWALRFLRQQFLPLADAELPGHERIYISRRSAHHRRLLNEAAVLEVLEPLGFRVVELEQLSFAQQVSLFAQAKVILAPHGGGLTNIIFCAPETTVIEIFSPGYIRQYYWAMSHHLGLNHYFVTGAAPSCPPIHQLMYPSALIEDIWLDLNALNHALKEVGLIPP</sequence>
<dbReference type="PANTHER" id="PTHR44809">
    <property type="match status" value="1"/>
</dbReference>
<dbReference type="Pfam" id="PF07719">
    <property type="entry name" value="TPR_2"/>
    <property type="match status" value="1"/>
</dbReference>
<reference evidence="5" key="1">
    <citation type="submission" date="2021-05" db="EMBL/GenBank/DDBJ databases">
        <authorList>
            <person name="Pietrasiak N."/>
            <person name="Ward R."/>
            <person name="Stajich J.E."/>
            <person name="Kurbessoian T."/>
        </authorList>
    </citation>
    <scope>NUCLEOTIDE SEQUENCE</scope>
    <source>
        <strain evidence="5">GSE-TBD4-15B</strain>
    </source>
</reference>
<dbReference type="PROSITE" id="PS50293">
    <property type="entry name" value="TPR_REGION"/>
    <property type="match status" value="2"/>
</dbReference>
<protein>
    <submittedName>
        <fullName evidence="5">DUF563 domain-containing protein</fullName>
    </submittedName>
</protein>
<keyword evidence="2 3" id="KW-0802">TPR repeat</keyword>
<evidence type="ECO:0000256" key="2">
    <source>
        <dbReference type="ARBA" id="ARBA00022803"/>
    </source>
</evidence>
<feature type="repeat" description="TPR" evidence="3">
    <location>
        <begin position="74"/>
        <end position="107"/>
    </location>
</feature>
<dbReference type="GO" id="GO:0016757">
    <property type="term" value="F:glycosyltransferase activity"/>
    <property type="evidence" value="ECO:0007669"/>
    <property type="project" value="InterPro"/>
</dbReference>
<evidence type="ECO:0000313" key="5">
    <source>
        <dbReference type="EMBL" id="MBW4466126.1"/>
    </source>
</evidence>
<proteinExistence type="predicted"/>
<feature type="repeat" description="TPR" evidence="3">
    <location>
        <begin position="6"/>
        <end position="39"/>
    </location>
</feature>
<name>A0A951U558_9CYAN</name>
<dbReference type="PANTHER" id="PTHR44809:SF1">
    <property type="entry name" value="PROTEIN O-MANNOSYL-TRANSFERASE TMTC1"/>
    <property type="match status" value="1"/>
</dbReference>
<dbReference type="Gene3D" id="1.25.40.10">
    <property type="entry name" value="Tetratricopeptide repeat domain"/>
    <property type="match status" value="3"/>
</dbReference>
<dbReference type="InterPro" id="IPR049625">
    <property type="entry name" value="Glyco_transf_61_cat"/>
</dbReference>
<dbReference type="Pfam" id="PF13432">
    <property type="entry name" value="TPR_16"/>
    <property type="match status" value="2"/>
</dbReference>
<dbReference type="InterPro" id="IPR013105">
    <property type="entry name" value="TPR_2"/>
</dbReference>
<dbReference type="SUPFAM" id="SSF48452">
    <property type="entry name" value="TPR-like"/>
    <property type="match status" value="2"/>
</dbReference>
<dbReference type="PROSITE" id="PS50005">
    <property type="entry name" value="TPR"/>
    <property type="match status" value="4"/>
</dbReference>
<evidence type="ECO:0000256" key="1">
    <source>
        <dbReference type="ARBA" id="ARBA00022737"/>
    </source>
</evidence>
<comment type="caution">
    <text evidence="5">The sequence shown here is derived from an EMBL/GenBank/DDBJ whole genome shotgun (WGS) entry which is preliminary data.</text>
</comment>
<gene>
    <name evidence="5" type="ORF">KME07_11920</name>
</gene>
<reference evidence="5" key="2">
    <citation type="journal article" date="2022" name="Microbiol. Resour. Announc.">
        <title>Metagenome Sequencing to Explore Phylogenomics of Terrestrial Cyanobacteria.</title>
        <authorList>
            <person name="Ward R.D."/>
            <person name="Stajich J.E."/>
            <person name="Johansen J.R."/>
            <person name="Huntemann M."/>
            <person name="Clum A."/>
            <person name="Foster B."/>
            <person name="Foster B."/>
            <person name="Roux S."/>
            <person name="Palaniappan K."/>
            <person name="Varghese N."/>
            <person name="Mukherjee S."/>
            <person name="Reddy T.B.K."/>
            <person name="Daum C."/>
            <person name="Copeland A."/>
            <person name="Chen I.A."/>
            <person name="Ivanova N.N."/>
            <person name="Kyrpides N.C."/>
            <person name="Shapiro N."/>
            <person name="Eloe-Fadrosh E.A."/>
            <person name="Pietrasiak N."/>
        </authorList>
    </citation>
    <scope>NUCLEOTIDE SEQUENCE</scope>
    <source>
        <strain evidence="5">GSE-TBD4-15B</strain>
    </source>
</reference>
<dbReference type="Pfam" id="PF04577">
    <property type="entry name" value="Glyco_transf_61"/>
    <property type="match status" value="1"/>
</dbReference>
<accession>A0A951U558</accession>
<dbReference type="Pfam" id="PF14559">
    <property type="entry name" value="TPR_19"/>
    <property type="match status" value="1"/>
</dbReference>
<organism evidence="5 6">
    <name type="scientific">Pegethrix bostrychoides GSE-TBD4-15B</name>
    <dbReference type="NCBI Taxonomy" id="2839662"/>
    <lineage>
        <taxon>Bacteria</taxon>
        <taxon>Bacillati</taxon>
        <taxon>Cyanobacteriota</taxon>
        <taxon>Cyanophyceae</taxon>
        <taxon>Oculatellales</taxon>
        <taxon>Oculatellaceae</taxon>
        <taxon>Pegethrix</taxon>
    </lineage>
</organism>
<feature type="repeat" description="TPR" evidence="3">
    <location>
        <begin position="40"/>
        <end position="73"/>
    </location>
</feature>
<feature type="domain" description="Glycosyltransferase 61 catalytic" evidence="4">
    <location>
        <begin position="535"/>
        <end position="708"/>
    </location>
</feature>
<feature type="repeat" description="TPR" evidence="3">
    <location>
        <begin position="141"/>
        <end position="174"/>
    </location>
</feature>
<evidence type="ECO:0000313" key="6">
    <source>
        <dbReference type="Proteomes" id="UP000707356"/>
    </source>
</evidence>
<dbReference type="InterPro" id="IPR011990">
    <property type="entry name" value="TPR-like_helical_dom_sf"/>
</dbReference>
<dbReference type="AlphaFoldDB" id="A0A951U558"/>
<evidence type="ECO:0000256" key="3">
    <source>
        <dbReference type="PROSITE-ProRule" id="PRU00339"/>
    </source>
</evidence>
<evidence type="ECO:0000259" key="4">
    <source>
        <dbReference type="Pfam" id="PF04577"/>
    </source>
</evidence>
<keyword evidence="1" id="KW-0677">Repeat</keyword>
<dbReference type="InterPro" id="IPR019734">
    <property type="entry name" value="TPR_rpt"/>
</dbReference>